<sequence length="198" mass="23211">MKKFSEMDELFKQLNDIPRSHVQKEETLRKVLSSSNVKRRKNRKQVIWSLLAFAACFMLAVVVFNGKNIIINNRQSEAIQLLEINSSDIVSFKAVSLEHMNVDEEDLFLQPHVVEIKNDHTWEEELSNILNHCVEIKKAPNSKPKYKILITLKNDKSLVMDVWTEEEKVYLKETNSDFNYEVSKDHVKYLQAILEEMT</sequence>
<proteinExistence type="predicted"/>
<accession>A0A6B3VXE8</accession>
<keyword evidence="1" id="KW-0472">Membrane</keyword>
<dbReference type="EMBL" id="JAAIWN010000057">
    <property type="protein sequence ID" value="NEY82970.1"/>
    <property type="molecule type" value="Genomic_DNA"/>
</dbReference>
<dbReference type="Proteomes" id="UP000472971">
    <property type="component" value="Unassembled WGS sequence"/>
</dbReference>
<reference evidence="2 5" key="2">
    <citation type="submission" date="2020-07" db="EMBL/GenBank/DDBJ databases">
        <authorList>
            <person name="Feng H."/>
        </authorList>
    </citation>
    <scope>NUCLEOTIDE SEQUENCE [LARGE SCALE GENOMIC DNA]</scope>
    <source>
        <strain evidence="2">S-12</strain>
        <strain evidence="5">s-12</strain>
    </source>
</reference>
<gene>
    <name evidence="3" type="ORF">G4D64_16075</name>
    <name evidence="2" type="ORF">H1Z61_16120</name>
</gene>
<dbReference type="EMBL" id="JACEIO010000055">
    <property type="protein sequence ID" value="MBA4538608.1"/>
    <property type="molecule type" value="Genomic_DNA"/>
</dbReference>
<keyword evidence="1" id="KW-0812">Transmembrane</keyword>
<name>A0A6B3VXE8_9BACI</name>
<evidence type="ECO:0000313" key="3">
    <source>
        <dbReference type="EMBL" id="NEY82970.1"/>
    </source>
</evidence>
<evidence type="ECO:0000313" key="5">
    <source>
        <dbReference type="Proteomes" id="UP000570010"/>
    </source>
</evidence>
<feature type="transmembrane region" description="Helical" evidence="1">
    <location>
        <begin position="46"/>
        <end position="64"/>
    </location>
</feature>
<evidence type="ECO:0000313" key="4">
    <source>
        <dbReference type="Proteomes" id="UP000472971"/>
    </source>
</evidence>
<evidence type="ECO:0000313" key="2">
    <source>
        <dbReference type="EMBL" id="MBA4538608.1"/>
    </source>
</evidence>
<reference evidence="3 4" key="1">
    <citation type="submission" date="2020-02" db="EMBL/GenBank/DDBJ databases">
        <title>Bacillus aquiflavi sp. nov., isolated from yellow water of strong flavor Chinese baijiu in Yibin region of China.</title>
        <authorList>
            <person name="Xie J."/>
        </authorList>
    </citation>
    <scope>NUCLEOTIDE SEQUENCE [LARGE SCALE GENOMIC DNA]</scope>
    <source>
        <strain evidence="3 4">3H-10</strain>
    </source>
</reference>
<keyword evidence="4" id="KW-1185">Reference proteome</keyword>
<dbReference type="Proteomes" id="UP000570010">
    <property type="component" value="Unassembled WGS sequence"/>
</dbReference>
<keyword evidence="1" id="KW-1133">Transmembrane helix</keyword>
<organism evidence="3 4">
    <name type="scientific">Bacillus aquiflavi</name>
    <dbReference type="NCBI Taxonomy" id="2672567"/>
    <lineage>
        <taxon>Bacteria</taxon>
        <taxon>Bacillati</taxon>
        <taxon>Bacillota</taxon>
        <taxon>Bacilli</taxon>
        <taxon>Bacillales</taxon>
        <taxon>Bacillaceae</taxon>
        <taxon>Bacillus</taxon>
    </lineage>
</organism>
<comment type="caution">
    <text evidence="3">The sequence shown here is derived from an EMBL/GenBank/DDBJ whole genome shotgun (WGS) entry which is preliminary data.</text>
</comment>
<dbReference type="AlphaFoldDB" id="A0A6B3VXE8"/>
<dbReference type="RefSeq" id="WP_163243368.1">
    <property type="nucleotide sequence ID" value="NZ_JAAIWN010000057.1"/>
</dbReference>
<protein>
    <submittedName>
        <fullName evidence="3">Uncharacterized protein</fullName>
    </submittedName>
</protein>
<evidence type="ECO:0000256" key="1">
    <source>
        <dbReference type="SAM" id="Phobius"/>
    </source>
</evidence>